<feature type="region of interest" description="Disordered" evidence="1">
    <location>
        <begin position="1"/>
        <end position="35"/>
    </location>
</feature>
<dbReference type="GeneID" id="116307067"/>
<evidence type="ECO:0000313" key="3">
    <source>
        <dbReference type="RefSeq" id="XP_031573069.1"/>
    </source>
</evidence>
<feature type="region of interest" description="Disordered" evidence="1">
    <location>
        <begin position="212"/>
        <end position="308"/>
    </location>
</feature>
<feature type="compositionally biased region" description="Polar residues" evidence="1">
    <location>
        <begin position="14"/>
        <end position="30"/>
    </location>
</feature>
<feature type="compositionally biased region" description="Basic residues" evidence="1">
    <location>
        <begin position="291"/>
        <end position="308"/>
    </location>
</feature>
<dbReference type="InParanoid" id="A0A6P8J0S3"/>
<reference evidence="3" key="1">
    <citation type="submission" date="2025-08" db="UniProtKB">
        <authorList>
            <consortium name="RefSeq"/>
        </authorList>
    </citation>
    <scope>IDENTIFICATION</scope>
    <source>
        <tissue evidence="3">Tentacle</tissue>
    </source>
</reference>
<keyword evidence="2" id="KW-1185">Reference proteome</keyword>
<accession>A0A6P8J0S3</accession>
<evidence type="ECO:0000256" key="1">
    <source>
        <dbReference type="SAM" id="MobiDB-lite"/>
    </source>
</evidence>
<dbReference type="OrthoDB" id="10357679at2759"/>
<sequence>MSHSNPAYERGQDLSISVKSSRHASSQSRLQFDDPELFDGPMLIENESRVNEAAAAQPIKGNMIVAYENVIILRQDTPRDSVANAEAFYENPGTHTPHYHVLENPRDASCRLGSYMAQGTHEDYHHDSLQEDEAQNSYNDTYTNDDEPIYVNPASPVSTAGSTRDIPDPNYYQDEEYNVSFFDDAEERSENWDIYANSEAIRSSYMEDNAINNPGYIPDDEDEHNNPNISTDEPIYDNQIDIDDGHNTSGDPPYALLRDQPNEGVYEDLRGNRSGVTTSDYQSLSPETTRKQPKTKRPKIKPKPARKQ</sequence>
<feature type="region of interest" description="Disordered" evidence="1">
    <location>
        <begin position="137"/>
        <end position="172"/>
    </location>
</feature>
<dbReference type="KEGG" id="aten:116307067"/>
<dbReference type="AlphaFoldDB" id="A0A6P8J0S3"/>
<organism evidence="2 3">
    <name type="scientific">Actinia tenebrosa</name>
    <name type="common">Australian red waratah sea anemone</name>
    <dbReference type="NCBI Taxonomy" id="6105"/>
    <lineage>
        <taxon>Eukaryota</taxon>
        <taxon>Metazoa</taxon>
        <taxon>Cnidaria</taxon>
        <taxon>Anthozoa</taxon>
        <taxon>Hexacorallia</taxon>
        <taxon>Actiniaria</taxon>
        <taxon>Actiniidae</taxon>
        <taxon>Actinia</taxon>
    </lineage>
</organism>
<gene>
    <name evidence="3" type="primary">LOC116307067</name>
</gene>
<dbReference type="Proteomes" id="UP000515163">
    <property type="component" value="Unplaced"/>
</dbReference>
<protein>
    <submittedName>
        <fullName evidence="3">Uncharacterized protein LOC116307067</fullName>
    </submittedName>
</protein>
<dbReference type="RefSeq" id="XP_031573069.1">
    <property type="nucleotide sequence ID" value="XM_031717209.1"/>
</dbReference>
<evidence type="ECO:0000313" key="2">
    <source>
        <dbReference type="Proteomes" id="UP000515163"/>
    </source>
</evidence>
<proteinExistence type="predicted"/>
<feature type="compositionally biased region" description="Polar residues" evidence="1">
    <location>
        <begin position="274"/>
        <end position="285"/>
    </location>
</feature>
<name>A0A6P8J0S3_ACTTE</name>